<reference evidence="1 2" key="1">
    <citation type="submission" date="2019-07" db="EMBL/GenBank/DDBJ databases">
        <title>Rhodococcus cavernicolus sp. nov., isolated from a cave.</title>
        <authorList>
            <person name="Lee S.D."/>
        </authorList>
    </citation>
    <scope>NUCLEOTIDE SEQUENCE [LARGE SCALE GENOMIC DNA]</scope>
    <source>
        <strain evidence="1 2">C1-24</strain>
    </source>
</reference>
<organism evidence="1 2">
    <name type="scientific">Antrihabitans cavernicola</name>
    <dbReference type="NCBI Taxonomy" id="2495913"/>
    <lineage>
        <taxon>Bacteria</taxon>
        <taxon>Bacillati</taxon>
        <taxon>Actinomycetota</taxon>
        <taxon>Actinomycetes</taxon>
        <taxon>Mycobacteriales</taxon>
        <taxon>Nocardiaceae</taxon>
        <taxon>Antrihabitans</taxon>
    </lineage>
</organism>
<dbReference type="EMBL" id="VLNY01000021">
    <property type="protein sequence ID" value="KAA0017669.1"/>
    <property type="molecule type" value="Genomic_DNA"/>
</dbReference>
<dbReference type="AlphaFoldDB" id="A0A5A7S531"/>
<dbReference type="SUPFAM" id="SSF54001">
    <property type="entry name" value="Cysteine proteinases"/>
    <property type="match status" value="1"/>
</dbReference>
<gene>
    <name evidence="1" type="ORF">FOY51_24855</name>
</gene>
<comment type="caution">
    <text evidence="1">The sequence shown here is derived from an EMBL/GenBank/DDBJ whole genome shotgun (WGS) entry which is preliminary data.</text>
</comment>
<keyword evidence="2" id="KW-1185">Reference proteome</keyword>
<dbReference type="Proteomes" id="UP000322244">
    <property type="component" value="Unassembled WGS sequence"/>
</dbReference>
<dbReference type="InterPro" id="IPR038765">
    <property type="entry name" value="Papain-like_cys_pep_sf"/>
</dbReference>
<evidence type="ECO:0000313" key="2">
    <source>
        <dbReference type="Proteomes" id="UP000322244"/>
    </source>
</evidence>
<protein>
    <submittedName>
        <fullName evidence="1">Uncharacterized protein</fullName>
    </submittedName>
</protein>
<name>A0A5A7S531_9NOCA</name>
<proteinExistence type="predicted"/>
<dbReference type="RefSeq" id="WP_149432966.1">
    <property type="nucleotide sequence ID" value="NZ_VLNY01000021.1"/>
</dbReference>
<sequence length="99" mass="10691">MITSTDLASPFVRSLMVMRYTGEGHVTVTNQARTVRAPGRPTKREIISPADTVKAVRDLGVRLDDDEAARLAAIVARIRTGGDANRSMQTPAQSVIVQS</sequence>
<dbReference type="Gene3D" id="3.30.2140.10">
    <property type="entry name" value="Arylamine N-acetyltransferase"/>
    <property type="match status" value="1"/>
</dbReference>
<accession>A0A5A7S531</accession>
<evidence type="ECO:0000313" key="1">
    <source>
        <dbReference type="EMBL" id="KAA0017669.1"/>
    </source>
</evidence>